<feature type="region of interest" description="Disordered" evidence="1">
    <location>
        <begin position="1"/>
        <end position="26"/>
    </location>
</feature>
<dbReference type="Proteomes" id="UP001222027">
    <property type="component" value="Unassembled WGS sequence"/>
</dbReference>
<feature type="compositionally biased region" description="Polar residues" evidence="1">
    <location>
        <begin position="1"/>
        <end position="19"/>
    </location>
</feature>
<dbReference type="AlphaFoldDB" id="A0AAV8RC83"/>
<sequence>MFKSNDSYVCSTPSRQSENIPLKDRDGNRVTMQMSGCFWRLFGGSSWAAPGRDPRLLRPRFGFLPVPDPTVLRSGALTAEIMEINGKGS</sequence>
<dbReference type="EMBL" id="JAQQAF010000003">
    <property type="protein sequence ID" value="KAJ8497877.1"/>
    <property type="molecule type" value="Genomic_DNA"/>
</dbReference>
<proteinExistence type="predicted"/>
<name>A0AAV8RC83_ENSVE</name>
<reference evidence="2 3" key="1">
    <citation type="submission" date="2022-12" db="EMBL/GenBank/DDBJ databases">
        <title>Chromosome-scale assembly of the Ensete ventricosum genome.</title>
        <authorList>
            <person name="Dussert Y."/>
            <person name="Stocks J."/>
            <person name="Wendawek A."/>
            <person name="Woldeyes F."/>
            <person name="Nichols R.A."/>
            <person name="Borrell J.S."/>
        </authorList>
    </citation>
    <scope>NUCLEOTIDE SEQUENCE [LARGE SCALE GENOMIC DNA]</scope>
    <source>
        <strain evidence="3">cv. Maze</strain>
        <tissue evidence="2">Seeds</tissue>
    </source>
</reference>
<comment type="caution">
    <text evidence="2">The sequence shown here is derived from an EMBL/GenBank/DDBJ whole genome shotgun (WGS) entry which is preliminary data.</text>
</comment>
<accession>A0AAV8RC83</accession>
<gene>
    <name evidence="2" type="ORF">OPV22_008429</name>
</gene>
<organism evidence="2 3">
    <name type="scientific">Ensete ventricosum</name>
    <name type="common">Abyssinian banana</name>
    <name type="synonym">Musa ensete</name>
    <dbReference type="NCBI Taxonomy" id="4639"/>
    <lineage>
        <taxon>Eukaryota</taxon>
        <taxon>Viridiplantae</taxon>
        <taxon>Streptophyta</taxon>
        <taxon>Embryophyta</taxon>
        <taxon>Tracheophyta</taxon>
        <taxon>Spermatophyta</taxon>
        <taxon>Magnoliopsida</taxon>
        <taxon>Liliopsida</taxon>
        <taxon>Zingiberales</taxon>
        <taxon>Musaceae</taxon>
        <taxon>Ensete</taxon>
    </lineage>
</organism>
<evidence type="ECO:0000256" key="1">
    <source>
        <dbReference type="SAM" id="MobiDB-lite"/>
    </source>
</evidence>
<keyword evidence="3" id="KW-1185">Reference proteome</keyword>
<evidence type="ECO:0000313" key="2">
    <source>
        <dbReference type="EMBL" id="KAJ8497877.1"/>
    </source>
</evidence>
<protein>
    <submittedName>
        <fullName evidence="2">Uncharacterized protein</fullName>
    </submittedName>
</protein>
<evidence type="ECO:0000313" key="3">
    <source>
        <dbReference type="Proteomes" id="UP001222027"/>
    </source>
</evidence>